<dbReference type="Pfam" id="PF00291">
    <property type="entry name" value="PALP"/>
    <property type="match status" value="1"/>
</dbReference>
<keyword evidence="6" id="KW-0028">Amino-acid biosynthesis</keyword>
<evidence type="ECO:0000256" key="4">
    <source>
        <dbReference type="ARBA" id="ARBA00013028"/>
    </source>
</evidence>
<comment type="caution">
    <text evidence="14">The sequence shown here is derived from an EMBL/GenBank/DDBJ whole genome shotgun (WGS) entry which is preliminary data.</text>
</comment>
<dbReference type="PANTHER" id="PTHR43515:SF1">
    <property type="entry name" value="THREONINE SYNTHASE-LIKE 1"/>
    <property type="match status" value="1"/>
</dbReference>
<dbReference type="OrthoDB" id="9763107at2"/>
<keyword evidence="8 11" id="KW-0663">Pyridoxal phosphate</keyword>
<evidence type="ECO:0000256" key="10">
    <source>
        <dbReference type="NCBIfam" id="TIGR00260"/>
    </source>
</evidence>
<feature type="domain" description="Tryptophan synthase beta chain-like PALP" evidence="12">
    <location>
        <begin position="93"/>
        <end position="361"/>
    </location>
</feature>
<dbReference type="Gene3D" id="3.90.1380.10">
    <property type="entry name" value="Threonine synthase, N-terminal domain"/>
    <property type="match status" value="1"/>
</dbReference>
<protein>
    <recommendedName>
        <fullName evidence="5 10">Threonine synthase</fullName>
        <ecNumber evidence="4 10">4.2.3.1</ecNumber>
    </recommendedName>
</protein>
<comment type="similarity">
    <text evidence="3">Belongs to the threonine synthase family.</text>
</comment>
<feature type="modified residue" description="N6-(pyridoxal phosphate)lysine" evidence="11">
    <location>
        <position position="104"/>
    </location>
</feature>
<evidence type="ECO:0000259" key="13">
    <source>
        <dbReference type="Pfam" id="PF14821"/>
    </source>
</evidence>
<comment type="catalytic activity">
    <reaction evidence="9">
        <text>O-phospho-L-homoserine + H2O = L-threonine + phosphate</text>
        <dbReference type="Rhea" id="RHEA:10840"/>
        <dbReference type="ChEBI" id="CHEBI:15377"/>
        <dbReference type="ChEBI" id="CHEBI:43474"/>
        <dbReference type="ChEBI" id="CHEBI:57590"/>
        <dbReference type="ChEBI" id="CHEBI:57926"/>
        <dbReference type="EC" id="4.2.3.1"/>
    </reaction>
</comment>
<dbReference type="InterPro" id="IPR036052">
    <property type="entry name" value="TrpB-like_PALP_sf"/>
</dbReference>
<dbReference type="InterPro" id="IPR000634">
    <property type="entry name" value="Ser/Thr_deHydtase_PyrdxlP-BS"/>
</dbReference>
<evidence type="ECO:0000256" key="6">
    <source>
        <dbReference type="ARBA" id="ARBA00022605"/>
    </source>
</evidence>
<dbReference type="EC" id="4.2.3.1" evidence="4 10"/>
<dbReference type="InterPro" id="IPR001926">
    <property type="entry name" value="TrpB-like_PALP"/>
</dbReference>
<keyword evidence="15" id="KW-1185">Reference proteome</keyword>
<accession>A0A2H3NKX2</accession>
<evidence type="ECO:0000313" key="15">
    <source>
        <dbReference type="Proteomes" id="UP000221024"/>
    </source>
</evidence>
<evidence type="ECO:0000256" key="3">
    <source>
        <dbReference type="ARBA" id="ARBA00005517"/>
    </source>
</evidence>
<dbReference type="InterPro" id="IPR037158">
    <property type="entry name" value="Thr_synth_N_sf"/>
</dbReference>
<dbReference type="Pfam" id="PF14821">
    <property type="entry name" value="Thr_synth_N"/>
    <property type="match status" value="1"/>
</dbReference>
<evidence type="ECO:0000256" key="5">
    <source>
        <dbReference type="ARBA" id="ARBA00018679"/>
    </source>
</evidence>
<evidence type="ECO:0000259" key="12">
    <source>
        <dbReference type="Pfam" id="PF00291"/>
    </source>
</evidence>
<dbReference type="GO" id="GO:0005737">
    <property type="term" value="C:cytoplasm"/>
    <property type="evidence" value="ECO:0007669"/>
    <property type="project" value="TreeGrafter"/>
</dbReference>
<dbReference type="InterPro" id="IPR029144">
    <property type="entry name" value="Thr_synth_N"/>
</dbReference>
<name>A0A2H3NKX2_9BACT</name>
<evidence type="ECO:0000256" key="7">
    <source>
        <dbReference type="ARBA" id="ARBA00022697"/>
    </source>
</evidence>
<dbReference type="NCBIfam" id="TIGR00260">
    <property type="entry name" value="thrC"/>
    <property type="match status" value="1"/>
</dbReference>
<evidence type="ECO:0000256" key="11">
    <source>
        <dbReference type="PIRSR" id="PIRSR604450-51"/>
    </source>
</evidence>
<proteinExistence type="inferred from homology"/>
<dbReference type="Proteomes" id="UP000221024">
    <property type="component" value="Unassembled WGS sequence"/>
</dbReference>
<reference evidence="14 15" key="1">
    <citation type="submission" date="2017-10" db="EMBL/GenBank/DDBJ databases">
        <title>Draft genome of Longimonas halophila.</title>
        <authorList>
            <person name="Goh K.M."/>
            <person name="Shamsir M.S."/>
            <person name="Lim S.W."/>
        </authorList>
    </citation>
    <scope>NUCLEOTIDE SEQUENCE [LARGE SCALE GENOMIC DNA]</scope>
    <source>
        <strain evidence="14 15">KCTC 42399</strain>
    </source>
</reference>
<comment type="cofactor">
    <cofactor evidence="1 11">
        <name>pyridoxal 5'-phosphate</name>
        <dbReference type="ChEBI" id="CHEBI:597326"/>
    </cofactor>
</comment>
<dbReference type="InterPro" id="IPR004450">
    <property type="entry name" value="Thr_synthase-like"/>
</dbReference>
<evidence type="ECO:0000256" key="1">
    <source>
        <dbReference type="ARBA" id="ARBA00001933"/>
    </source>
</evidence>
<gene>
    <name evidence="14" type="ORF">CRI93_14215</name>
</gene>
<dbReference type="EMBL" id="PDEP01000018">
    <property type="protein sequence ID" value="PEN05010.1"/>
    <property type="molecule type" value="Genomic_DNA"/>
</dbReference>
<dbReference type="GO" id="GO:0009088">
    <property type="term" value="P:threonine biosynthetic process"/>
    <property type="evidence" value="ECO:0007669"/>
    <property type="project" value="UniProtKB-UniRule"/>
</dbReference>
<sequence>MHFVSTRNADHRATLSETLTRGLAPDGGLYVPASFPAVDPMEAPSDAITDIAAHMLAPYFEGDPLAPMLDAICADTFSFPVPLRDLGRDTAVLELFHGPTAAFKDVGARFLASALSHLNKDAAQPITILVATSGDTGAAVAAAFHEKPNVEVVVCYPKGRVSARQEKQLTGWDQNVRTLAVNGDFDDCQRLVKGAFQDEALSTEKRLSSANSINVGRLLPQLTYYAAASRWYVREHNVSPGFIVPSGNLGNAVAALYARAMGSPMRPVVMATNENRPVVDFLATGSWEPKPTQETLATAMDVGDPSNMERLRHHWPTIEGVRGQVEAERIADDEIERQIQRGLDVWDTVWDPHTATAAAVREQCDTPHWVLVATAHPAKFDTVVEPLIGETVPVPEALQAVMQRSTPAPLIEPTMDAFREAVLAG</sequence>
<organism evidence="14 15">
    <name type="scientific">Longimonas halophila</name>
    <dbReference type="NCBI Taxonomy" id="1469170"/>
    <lineage>
        <taxon>Bacteria</taxon>
        <taxon>Pseudomonadati</taxon>
        <taxon>Rhodothermota</taxon>
        <taxon>Rhodothermia</taxon>
        <taxon>Rhodothermales</taxon>
        <taxon>Salisaetaceae</taxon>
        <taxon>Longimonas</taxon>
    </lineage>
</organism>
<comment type="pathway">
    <text evidence="2">Amino-acid biosynthesis; L-threonine biosynthesis; L-threonine from L-aspartate: step 5/5.</text>
</comment>
<feature type="domain" description="Threonine synthase N-terminal" evidence="13">
    <location>
        <begin position="3"/>
        <end position="76"/>
    </location>
</feature>
<dbReference type="SUPFAM" id="SSF53686">
    <property type="entry name" value="Tryptophan synthase beta subunit-like PLP-dependent enzymes"/>
    <property type="match status" value="1"/>
</dbReference>
<dbReference type="UniPathway" id="UPA00050">
    <property type="reaction ID" value="UER00065"/>
</dbReference>
<dbReference type="PANTHER" id="PTHR43515">
    <property type="entry name" value="THREONINE SYNTHASE-LIKE 1"/>
    <property type="match status" value="1"/>
</dbReference>
<keyword evidence="7" id="KW-0791">Threonine biosynthesis</keyword>
<evidence type="ECO:0000256" key="8">
    <source>
        <dbReference type="ARBA" id="ARBA00022898"/>
    </source>
</evidence>
<evidence type="ECO:0000256" key="9">
    <source>
        <dbReference type="ARBA" id="ARBA00049144"/>
    </source>
</evidence>
<dbReference type="GO" id="GO:0004795">
    <property type="term" value="F:threonine synthase activity"/>
    <property type="evidence" value="ECO:0007669"/>
    <property type="project" value="UniProtKB-UniRule"/>
</dbReference>
<dbReference type="PROSITE" id="PS00165">
    <property type="entry name" value="DEHYDRATASE_SER_THR"/>
    <property type="match status" value="1"/>
</dbReference>
<evidence type="ECO:0000313" key="14">
    <source>
        <dbReference type="EMBL" id="PEN05010.1"/>
    </source>
</evidence>
<dbReference type="Gene3D" id="3.40.50.1100">
    <property type="match status" value="2"/>
</dbReference>
<dbReference type="GO" id="GO:0030170">
    <property type="term" value="F:pyridoxal phosphate binding"/>
    <property type="evidence" value="ECO:0007669"/>
    <property type="project" value="InterPro"/>
</dbReference>
<dbReference type="AlphaFoldDB" id="A0A2H3NKX2"/>
<evidence type="ECO:0000256" key="2">
    <source>
        <dbReference type="ARBA" id="ARBA00004979"/>
    </source>
</evidence>
<dbReference type="RefSeq" id="WP_098063308.1">
    <property type="nucleotide sequence ID" value="NZ_PDEP01000018.1"/>
</dbReference>